<gene>
    <name evidence="6 8" type="primary">tsf</name>
    <name evidence="8" type="ORF">KSX_12600</name>
</gene>
<comment type="caution">
    <text evidence="8">The sequence shown here is derived from an EMBL/GenBank/DDBJ whole genome shotgun (WGS) entry which is preliminary data.</text>
</comment>
<dbReference type="AlphaFoldDB" id="A0A8J3HSE7"/>
<proteinExistence type="inferred from homology"/>
<comment type="similarity">
    <text evidence="1 6">Belongs to the EF-Ts family.</text>
</comment>
<dbReference type="Pfam" id="PF00889">
    <property type="entry name" value="EF_TS"/>
    <property type="match status" value="1"/>
</dbReference>
<dbReference type="GO" id="GO:0005737">
    <property type="term" value="C:cytoplasm"/>
    <property type="evidence" value="ECO:0007669"/>
    <property type="project" value="UniProtKB-SubCell"/>
</dbReference>
<dbReference type="InterPro" id="IPR009060">
    <property type="entry name" value="UBA-like_sf"/>
</dbReference>
<dbReference type="PANTHER" id="PTHR11741:SF0">
    <property type="entry name" value="ELONGATION FACTOR TS, MITOCHONDRIAL"/>
    <property type="match status" value="1"/>
</dbReference>
<evidence type="ECO:0000313" key="9">
    <source>
        <dbReference type="Proteomes" id="UP000612362"/>
    </source>
</evidence>
<evidence type="ECO:0000256" key="3">
    <source>
        <dbReference type="ARBA" id="ARBA00022768"/>
    </source>
</evidence>
<dbReference type="SUPFAM" id="SSF46934">
    <property type="entry name" value="UBA-like"/>
    <property type="match status" value="1"/>
</dbReference>
<dbReference type="Gene3D" id="3.30.479.20">
    <property type="entry name" value="Elongation factor Ts, dimerisation domain"/>
    <property type="match status" value="1"/>
</dbReference>
<feature type="domain" description="Translation elongation factor EFTs/EF1B dimerisation" evidence="7">
    <location>
        <begin position="56"/>
        <end position="198"/>
    </location>
</feature>
<dbReference type="Gene3D" id="1.10.286.20">
    <property type="match status" value="1"/>
</dbReference>
<evidence type="ECO:0000256" key="6">
    <source>
        <dbReference type="HAMAP-Rule" id="MF_00050"/>
    </source>
</evidence>
<keyword evidence="4 6" id="KW-0648">Protein biosynthesis</keyword>
<sequence length="199" mass="22175">MNYTAADVKKLREETGATFADCKNALTDAGNWDDAIKILDARSDRKAEKMMAAGRETKEGGVFSYVHHNHSIGVLLELNCSTDFVARSEAFRQLASELALQIAGVAPKYVNYEDVPAEVVELKKQEILEDPSMARVPEAKKEDVIAGKLKKAFSEQVLTMQPWVKDDTITIGDLIRKVIADTGENIILRRFSRFKLGED</sequence>
<reference evidence="8" key="1">
    <citation type="submission" date="2020-10" db="EMBL/GenBank/DDBJ databases">
        <title>Taxonomic study of unclassified bacteria belonging to the class Ktedonobacteria.</title>
        <authorList>
            <person name="Yabe S."/>
            <person name="Wang C.M."/>
            <person name="Zheng Y."/>
            <person name="Sakai Y."/>
            <person name="Cavaletti L."/>
            <person name="Monciardini P."/>
            <person name="Donadio S."/>
        </authorList>
    </citation>
    <scope>NUCLEOTIDE SEQUENCE</scope>
    <source>
        <strain evidence="8">SOSP1-1</strain>
    </source>
</reference>
<evidence type="ECO:0000313" key="8">
    <source>
        <dbReference type="EMBL" id="GHO43097.1"/>
    </source>
</evidence>
<organism evidence="8 9">
    <name type="scientific">Ktedonospora formicarum</name>
    <dbReference type="NCBI Taxonomy" id="2778364"/>
    <lineage>
        <taxon>Bacteria</taxon>
        <taxon>Bacillati</taxon>
        <taxon>Chloroflexota</taxon>
        <taxon>Ktedonobacteria</taxon>
        <taxon>Ktedonobacterales</taxon>
        <taxon>Ktedonobacteraceae</taxon>
        <taxon>Ktedonospora</taxon>
    </lineage>
</organism>
<feature type="region of interest" description="Involved in Mg(2+) ion dislocation from EF-Tu" evidence="6">
    <location>
        <begin position="82"/>
        <end position="85"/>
    </location>
</feature>
<name>A0A8J3HSE7_9CHLR</name>
<evidence type="ECO:0000256" key="1">
    <source>
        <dbReference type="ARBA" id="ARBA00005532"/>
    </source>
</evidence>
<protein>
    <recommendedName>
        <fullName evidence="2 6">Elongation factor Ts</fullName>
        <shortName evidence="6">EF-Ts</shortName>
    </recommendedName>
</protein>
<dbReference type="EMBL" id="BNJF01000001">
    <property type="protein sequence ID" value="GHO43097.1"/>
    <property type="molecule type" value="Genomic_DNA"/>
</dbReference>
<dbReference type="RefSeq" id="WP_220192586.1">
    <property type="nucleotide sequence ID" value="NZ_BNJF01000001.1"/>
</dbReference>
<dbReference type="GO" id="GO:0003746">
    <property type="term" value="F:translation elongation factor activity"/>
    <property type="evidence" value="ECO:0007669"/>
    <property type="project" value="UniProtKB-UniRule"/>
</dbReference>
<dbReference type="Proteomes" id="UP000612362">
    <property type="component" value="Unassembled WGS sequence"/>
</dbReference>
<keyword evidence="9" id="KW-1185">Reference proteome</keyword>
<dbReference type="InterPro" id="IPR014039">
    <property type="entry name" value="Transl_elong_EFTs/EF1B_dimer"/>
</dbReference>
<evidence type="ECO:0000256" key="2">
    <source>
        <dbReference type="ARBA" id="ARBA00016956"/>
    </source>
</evidence>
<comment type="subcellular location">
    <subcellularLocation>
        <location evidence="6">Cytoplasm</location>
    </subcellularLocation>
</comment>
<evidence type="ECO:0000256" key="4">
    <source>
        <dbReference type="ARBA" id="ARBA00022917"/>
    </source>
</evidence>
<comment type="function">
    <text evidence="5 6">Associates with the EF-Tu.GDP complex and induces the exchange of GDP to GTP. It remains bound to the aminoacyl-tRNA.EF-Tu.GTP complex up to the GTP hydrolysis stage on the ribosome.</text>
</comment>
<keyword evidence="3 6" id="KW-0251">Elongation factor</keyword>
<evidence type="ECO:0000256" key="5">
    <source>
        <dbReference type="ARBA" id="ARBA00025453"/>
    </source>
</evidence>
<evidence type="ECO:0000259" key="7">
    <source>
        <dbReference type="Pfam" id="PF00889"/>
    </source>
</evidence>
<dbReference type="InterPro" id="IPR036402">
    <property type="entry name" value="EF-Ts_dimer_sf"/>
</dbReference>
<dbReference type="Gene3D" id="1.10.8.10">
    <property type="entry name" value="DNA helicase RuvA subunit, C-terminal domain"/>
    <property type="match status" value="1"/>
</dbReference>
<dbReference type="HAMAP" id="MF_00050">
    <property type="entry name" value="EF_Ts"/>
    <property type="match status" value="1"/>
</dbReference>
<accession>A0A8J3HSE7</accession>
<dbReference type="InterPro" id="IPR001816">
    <property type="entry name" value="Transl_elong_EFTs/EF1B"/>
</dbReference>
<dbReference type="PANTHER" id="PTHR11741">
    <property type="entry name" value="ELONGATION FACTOR TS"/>
    <property type="match status" value="1"/>
</dbReference>
<dbReference type="SUPFAM" id="SSF54713">
    <property type="entry name" value="Elongation factor Ts (EF-Ts), dimerisation domain"/>
    <property type="match status" value="1"/>
</dbReference>
<keyword evidence="6" id="KW-0963">Cytoplasm</keyword>